<feature type="domain" description="Major facilitator superfamily (MFS) profile" evidence="9">
    <location>
        <begin position="15"/>
        <end position="430"/>
    </location>
</feature>
<dbReference type="SUPFAM" id="SSF103473">
    <property type="entry name" value="MFS general substrate transporter"/>
    <property type="match status" value="1"/>
</dbReference>
<keyword evidence="6 8" id="KW-1133">Transmembrane helix</keyword>
<reference evidence="10 11" key="1">
    <citation type="submission" date="2024-09" db="EMBL/GenBank/DDBJ databases">
        <authorList>
            <person name="Sun Q."/>
            <person name="Mori K."/>
        </authorList>
    </citation>
    <scope>NUCLEOTIDE SEQUENCE [LARGE SCALE GENOMIC DNA]</scope>
    <source>
        <strain evidence="10 11">CCM 7609</strain>
    </source>
</reference>
<feature type="transmembrane region" description="Helical" evidence="8">
    <location>
        <begin position="404"/>
        <end position="423"/>
    </location>
</feature>
<comment type="subcellular location">
    <subcellularLocation>
        <location evidence="1">Cell membrane</location>
        <topology evidence="1">Multi-pass membrane protein</topology>
    </subcellularLocation>
</comment>
<evidence type="ECO:0000256" key="8">
    <source>
        <dbReference type="SAM" id="Phobius"/>
    </source>
</evidence>
<sequence>METIDPAAAQKMARIRRAGAIGNFIEYFDNALYAYFAVTIAALFFPPGDPVANLLATFAIFGVAFFIRPVGGIVFGYVGDRFGRKRQLIYAILLMSVSTAAIGILPTYESVGILAPLLLLVCRLAQGFSVGGESTGAFVMVVEQSPVGRRGRNAAPLVITTILGAAVAASLSAGISLVFSDEAMIEYAWRLPFFVALPLGIVGLILRARIGESDAFKEATKAPARSASARPAAKESPLRRAFRTSGKQMLTLFLWVSLVAVCGYMVVGYMVSHLVSFEGYDQLSALMILVCAQLMAAVGQVFMGRLADKFSRKQFGMLLSGCLAVLLIPTFFSLSIGPVVAAVALGIFSTFQYATMISAGCALVELFPVDVRSSASGLAYSLAFSVFGGTMPFVATSLSSNFGHIAPAYYAVAFAIVGFLVAWKGLPNARAMDVTSSGESLHVDREATNHPVPTIIQAADAPVAQKAEHL</sequence>
<dbReference type="Pfam" id="PF07690">
    <property type="entry name" value="MFS_1"/>
    <property type="match status" value="1"/>
</dbReference>
<dbReference type="Gene3D" id="1.20.1250.20">
    <property type="entry name" value="MFS general substrate transporter like domains"/>
    <property type="match status" value="1"/>
</dbReference>
<feature type="transmembrane region" description="Helical" evidence="8">
    <location>
        <begin position="187"/>
        <end position="206"/>
    </location>
</feature>
<dbReference type="EMBL" id="JBHLWH010000042">
    <property type="protein sequence ID" value="MFC0249716.1"/>
    <property type="molecule type" value="Genomic_DNA"/>
</dbReference>
<dbReference type="InterPro" id="IPR036259">
    <property type="entry name" value="MFS_trans_sf"/>
</dbReference>
<dbReference type="Proteomes" id="UP001589766">
    <property type="component" value="Unassembled WGS sequence"/>
</dbReference>
<keyword evidence="4 8" id="KW-0812">Transmembrane</keyword>
<keyword evidence="2" id="KW-0813">Transport</keyword>
<keyword evidence="11" id="KW-1185">Reference proteome</keyword>
<keyword evidence="5" id="KW-0769">Symport</keyword>
<feature type="transmembrane region" description="Helical" evidence="8">
    <location>
        <begin position="315"/>
        <end position="334"/>
    </location>
</feature>
<gene>
    <name evidence="10" type="ORF">ACFFIO_14520</name>
</gene>
<evidence type="ECO:0000256" key="1">
    <source>
        <dbReference type="ARBA" id="ARBA00004651"/>
    </source>
</evidence>
<evidence type="ECO:0000313" key="11">
    <source>
        <dbReference type="Proteomes" id="UP001589766"/>
    </source>
</evidence>
<feature type="transmembrane region" description="Helical" evidence="8">
    <location>
        <begin position="88"/>
        <end position="108"/>
    </location>
</feature>
<feature type="transmembrane region" description="Helical" evidence="8">
    <location>
        <begin position="51"/>
        <end position="76"/>
    </location>
</feature>
<protein>
    <submittedName>
        <fullName evidence="10">MFS transporter</fullName>
    </submittedName>
</protein>
<feature type="transmembrane region" description="Helical" evidence="8">
    <location>
        <begin position="154"/>
        <end position="175"/>
    </location>
</feature>
<evidence type="ECO:0000256" key="7">
    <source>
        <dbReference type="ARBA" id="ARBA00023136"/>
    </source>
</evidence>
<accession>A0ABV6F866</accession>
<feature type="transmembrane region" description="Helical" evidence="8">
    <location>
        <begin position="114"/>
        <end position="142"/>
    </location>
</feature>
<keyword evidence="7 8" id="KW-0472">Membrane</keyword>
<dbReference type="PANTHER" id="PTHR43528">
    <property type="entry name" value="ALPHA-KETOGLUTARATE PERMEASE"/>
    <property type="match status" value="1"/>
</dbReference>
<organism evidence="10 11">
    <name type="scientific">Citricoccus parietis</name>
    <dbReference type="NCBI Taxonomy" id="592307"/>
    <lineage>
        <taxon>Bacteria</taxon>
        <taxon>Bacillati</taxon>
        <taxon>Actinomycetota</taxon>
        <taxon>Actinomycetes</taxon>
        <taxon>Micrococcales</taxon>
        <taxon>Micrococcaceae</taxon>
        <taxon>Citricoccus</taxon>
    </lineage>
</organism>
<evidence type="ECO:0000256" key="4">
    <source>
        <dbReference type="ARBA" id="ARBA00022692"/>
    </source>
</evidence>
<keyword evidence="3" id="KW-1003">Cell membrane</keyword>
<feature type="transmembrane region" description="Helical" evidence="8">
    <location>
        <begin position="340"/>
        <end position="366"/>
    </location>
</feature>
<dbReference type="RefSeq" id="WP_378042886.1">
    <property type="nucleotide sequence ID" value="NZ_JBHLWH010000042.1"/>
</dbReference>
<dbReference type="InterPro" id="IPR020846">
    <property type="entry name" value="MFS_dom"/>
</dbReference>
<evidence type="ECO:0000256" key="2">
    <source>
        <dbReference type="ARBA" id="ARBA00022448"/>
    </source>
</evidence>
<feature type="transmembrane region" description="Helical" evidence="8">
    <location>
        <begin position="249"/>
        <end position="271"/>
    </location>
</feature>
<name>A0ABV6F866_9MICC</name>
<dbReference type="InterPro" id="IPR011701">
    <property type="entry name" value="MFS"/>
</dbReference>
<feature type="transmembrane region" description="Helical" evidence="8">
    <location>
        <begin position="378"/>
        <end position="398"/>
    </location>
</feature>
<evidence type="ECO:0000256" key="3">
    <source>
        <dbReference type="ARBA" id="ARBA00022475"/>
    </source>
</evidence>
<evidence type="ECO:0000256" key="6">
    <source>
        <dbReference type="ARBA" id="ARBA00022989"/>
    </source>
</evidence>
<dbReference type="InterPro" id="IPR051084">
    <property type="entry name" value="H+-coupled_symporters"/>
</dbReference>
<comment type="caution">
    <text evidence="10">The sequence shown here is derived from an EMBL/GenBank/DDBJ whole genome shotgun (WGS) entry which is preliminary data.</text>
</comment>
<evidence type="ECO:0000259" key="9">
    <source>
        <dbReference type="PROSITE" id="PS50850"/>
    </source>
</evidence>
<feature type="transmembrane region" description="Helical" evidence="8">
    <location>
        <begin position="24"/>
        <end position="45"/>
    </location>
</feature>
<dbReference type="PANTHER" id="PTHR43528:SF1">
    <property type="entry name" value="ALPHA-KETOGLUTARATE PERMEASE"/>
    <property type="match status" value="1"/>
</dbReference>
<feature type="transmembrane region" description="Helical" evidence="8">
    <location>
        <begin position="283"/>
        <end position="303"/>
    </location>
</feature>
<evidence type="ECO:0000256" key="5">
    <source>
        <dbReference type="ARBA" id="ARBA00022847"/>
    </source>
</evidence>
<evidence type="ECO:0000313" key="10">
    <source>
        <dbReference type="EMBL" id="MFC0249716.1"/>
    </source>
</evidence>
<proteinExistence type="predicted"/>
<dbReference type="PROSITE" id="PS50850">
    <property type="entry name" value="MFS"/>
    <property type="match status" value="1"/>
</dbReference>